<protein>
    <submittedName>
        <fullName evidence="1">Uncharacterized protein</fullName>
    </submittedName>
</protein>
<proteinExistence type="predicted"/>
<gene>
    <name evidence="1" type="ORF">SBA5_290093</name>
</gene>
<evidence type="ECO:0000313" key="1">
    <source>
        <dbReference type="EMBL" id="SPE20239.1"/>
    </source>
</evidence>
<dbReference type="AlphaFoldDB" id="A0A2N9LAC4"/>
<dbReference type="EMBL" id="OKRB01000085">
    <property type="protein sequence ID" value="SPE20239.1"/>
    <property type="molecule type" value="Genomic_DNA"/>
</dbReference>
<reference evidence="2" key="1">
    <citation type="submission" date="2018-02" db="EMBL/GenBank/DDBJ databases">
        <authorList>
            <person name="Hausmann B."/>
        </authorList>
    </citation>
    <scope>NUCLEOTIDE SEQUENCE [LARGE SCALE GENOMIC DNA]</scope>
    <source>
        <strain evidence="2">Peat soil MAG SbA5</strain>
    </source>
</reference>
<sequence>MSREISKTKFTARVAVNPWNLFAPPN</sequence>
<dbReference type="Proteomes" id="UP000239735">
    <property type="component" value="Unassembled WGS sequence"/>
</dbReference>
<name>A0A2N9LAC4_9BACT</name>
<evidence type="ECO:0000313" key="2">
    <source>
        <dbReference type="Proteomes" id="UP000239735"/>
    </source>
</evidence>
<accession>A0A2N9LAC4</accession>
<organism evidence="1 2">
    <name type="scientific">Candidatus Sulfuritelmatomonas gaucii</name>
    <dbReference type="NCBI Taxonomy" id="2043161"/>
    <lineage>
        <taxon>Bacteria</taxon>
        <taxon>Pseudomonadati</taxon>
        <taxon>Acidobacteriota</taxon>
        <taxon>Terriglobia</taxon>
        <taxon>Terriglobales</taxon>
        <taxon>Acidobacteriaceae</taxon>
        <taxon>Candidatus Sulfuritelmatomonas</taxon>
    </lineage>
</organism>